<evidence type="ECO:0000256" key="6">
    <source>
        <dbReference type="ARBA" id="ARBA00022771"/>
    </source>
</evidence>
<dbReference type="GO" id="GO:0061630">
    <property type="term" value="F:ubiquitin protein ligase activity"/>
    <property type="evidence" value="ECO:0000318"/>
    <property type="project" value="GO_Central"/>
</dbReference>
<evidence type="ECO:0000256" key="13">
    <source>
        <dbReference type="SAM" id="Phobius"/>
    </source>
</evidence>
<dbReference type="AlphaFoldDB" id="A0A9R0I3X3"/>
<dbReference type="RefSeq" id="XP_021842197.2">
    <property type="nucleotide sequence ID" value="XM_021986505.2"/>
</dbReference>
<evidence type="ECO:0000256" key="4">
    <source>
        <dbReference type="ARBA" id="ARBA00022692"/>
    </source>
</evidence>
<keyword evidence="6 11" id="KW-0863">Zinc-finger</keyword>
<dbReference type="PROSITE" id="PS50089">
    <property type="entry name" value="ZF_RING_2"/>
    <property type="match status" value="1"/>
</dbReference>
<keyword evidence="16" id="KW-1185">Reference proteome</keyword>
<evidence type="ECO:0000256" key="5">
    <source>
        <dbReference type="ARBA" id="ARBA00022723"/>
    </source>
</evidence>
<keyword evidence="8" id="KW-0862">Zinc</keyword>
<evidence type="ECO:0000256" key="3">
    <source>
        <dbReference type="ARBA" id="ARBA00022679"/>
    </source>
</evidence>
<gene>
    <name evidence="17 18" type="primary">LOC110782367</name>
</gene>
<feature type="region of interest" description="Disordered" evidence="12">
    <location>
        <begin position="501"/>
        <end position="535"/>
    </location>
</feature>
<reference evidence="16" key="1">
    <citation type="journal article" date="2021" name="Nat. Commun.">
        <title>Genomic analyses provide insights into spinach domestication and the genetic basis of agronomic traits.</title>
        <authorList>
            <person name="Cai X."/>
            <person name="Sun X."/>
            <person name="Xu C."/>
            <person name="Sun H."/>
            <person name="Wang X."/>
            <person name="Ge C."/>
            <person name="Zhang Z."/>
            <person name="Wang Q."/>
            <person name="Fei Z."/>
            <person name="Jiao C."/>
            <person name="Wang Q."/>
        </authorList>
    </citation>
    <scope>NUCLEOTIDE SEQUENCE [LARGE SCALE GENOMIC DNA]</scope>
    <source>
        <strain evidence="16">cv. Varoflay</strain>
    </source>
</reference>
<evidence type="ECO:0000256" key="10">
    <source>
        <dbReference type="ARBA" id="ARBA00023136"/>
    </source>
</evidence>
<feature type="transmembrane region" description="Helical" evidence="13">
    <location>
        <begin position="258"/>
        <end position="277"/>
    </location>
</feature>
<dbReference type="KEGG" id="soe:110782367"/>
<evidence type="ECO:0000256" key="11">
    <source>
        <dbReference type="PROSITE-ProRule" id="PRU00175"/>
    </source>
</evidence>
<comment type="pathway">
    <text evidence="2">Protein modification; protein ubiquitination.</text>
</comment>
<dbReference type="Gene3D" id="1.10.8.10">
    <property type="entry name" value="DNA helicase RuvA subunit, C-terminal domain"/>
    <property type="match status" value="1"/>
</dbReference>
<dbReference type="GO" id="GO:0043130">
    <property type="term" value="F:ubiquitin binding"/>
    <property type="evidence" value="ECO:0007669"/>
    <property type="project" value="InterPro"/>
</dbReference>
<dbReference type="Pfam" id="PF13639">
    <property type="entry name" value="zf-RING_2"/>
    <property type="match status" value="1"/>
</dbReference>
<dbReference type="PANTHER" id="PTHR15067:SF4">
    <property type="entry name" value="E3 UBIQUITIN-PROTEIN LIGASE RNF8"/>
    <property type="match status" value="1"/>
</dbReference>
<evidence type="ECO:0000313" key="17">
    <source>
        <dbReference type="RefSeq" id="XP_021842196.2"/>
    </source>
</evidence>
<name>A0A9R0I3X3_SPIOL</name>
<accession>A0A9R0I3X3</accession>
<evidence type="ECO:0000256" key="8">
    <source>
        <dbReference type="ARBA" id="ARBA00022833"/>
    </source>
</evidence>
<evidence type="ECO:0000256" key="7">
    <source>
        <dbReference type="ARBA" id="ARBA00022786"/>
    </source>
</evidence>
<feature type="domain" description="RING-type" evidence="14">
    <location>
        <begin position="337"/>
        <end position="379"/>
    </location>
</feature>
<evidence type="ECO:0000259" key="15">
    <source>
        <dbReference type="PROSITE" id="PS51140"/>
    </source>
</evidence>
<feature type="region of interest" description="Disordered" evidence="12">
    <location>
        <begin position="415"/>
        <end position="442"/>
    </location>
</feature>
<dbReference type="Pfam" id="PF02845">
    <property type="entry name" value="CUE"/>
    <property type="match status" value="1"/>
</dbReference>
<proteinExistence type="predicted"/>
<feature type="transmembrane region" description="Helical" evidence="13">
    <location>
        <begin position="162"/>
        <end position="185"/>
    </location>
</feature>
<feature type="compositionally biased region" description="Low complexity" evidence="12">
    <location>
        <begin position="516"/>
        <end position="527"/>
    </location>
</feature>
<dbReference type="InterPro" id="IPR057992">
    <property type="entry name" value="TPR_SYVN1_N"/>
</dbReference>
<keyword evidence="7" id="KW-0833">Ubl conjugation pathway</keyword>
<dbReference type="GeneID" id="110782367"/>
<feature type="compositionally biased region" description="Polar residues" evidence="12">
    <location>
        <begin position="501"/>
        <end position="512"/>
    </location>
</feature>
<dbReference type="GO" id="GO:0034052">
    <property type="term" value="P:positive regulation of plant-type hypersensitive response"/>
    <property type="evidence" value="ECO:0000318"/>
    <property type="project" value="GO_Central"/>
</dbReference>
<dbReference type="CDD" id="cd16455">
    <property type="entry name" value="RING-H2_AMFR"/>
    <property type="match status" value="1"/>
</dbReference>
<dbReference type="GO" id="GO:0006511">
    <property type="term" value="P:ubiquitin-dependent protein catabolic process"/>
    <property type="evidence" value="ECO:0000318"/>
    <property type="project" value="GO_Central"/>
</dbReference>
<keyword evidence="3" id="KW-0808">Transferase</keyword>
<evidence type="ECO:0000259" key="14">
    <source>
        <dbReference type="PROSITE" id="PS50089"/>
    </source>
</evidence>
<evidence type="ECO:0000256" key="12">
    <source>
        <dbReference type="SAM" id="MobiDB-lite"/>
    </source>
</evidence>
<dbReference type="GO" id="GO:0016567">
    <property type="term" value="P:protein ubiquitination"/>
    <property type="evidence" value="ECO:0000318"/>
    <property type="project" value="GO_Central"/>
</dbReference>
<evidence type="ECO:0000256" key="1">
    <source>
        <dbReference type="ARBA" id="ARBA00004141"/>
    </source>
</evidence>
<comment type="subcellular location">
    <subcellularLocation>
        <location evidence="1">Membrane</location>
        <topology evidence="1">Multi-pass membrane protein</topology>
    </subcellularLocation>
</comment>
<dbReference type="SUPFAM" id="SSF57850">
    <property type="entry name" value="RING/U-box"/>
    <property type="match status" value="1"/>
</dbReference>
<keyword evidence="10 13" id="KW-0472">Membrane</keyword>
<dbReference type="Gene3D" id="3.30.40.10">
    <property type="entry name" value="Zinc/RING finger domain, C3HC4 (zinc finger)"/>
    <property type="match status" value="1"/>
</dbReference>
<evidence type="ECO:0000313" key="16">
    <source>
        <dbReference type="Proteomes" id="UP000813463"/>
    </source>
</evidence>
<reference evidence="17 18" key="2">
    <citation type="submission" date="2025-05" db="UniProtKB">
        <authorList>
            <consortium name="RefSeq"/>
        </authorList>
    </citation>
    <scope>IDENTIFICATION</scope>
    <source>
        <tissue evidence="17 18">Leaf</tissue>
    </source>
</reference>
<evidence type="ECO:0000313" key="18">
    <source>
        <dbReference type="RefSeq" id="XP_021842197.2"/>
    </source>
</evidence>
<evidence type="ECO:0000256" key="2">
    <source>
        <dbReference type="ARBA" id="ARBA00004906"/>
    </source>
</evidence>
<dbReference type="InterPro" id="IPR001841">
    <property type="entry name" value="Znf_RING"/>
</dbReference>
<dbReference type="InterPro" id="IPR013083">
    <property type="entry name" value="Znf_RING/FYVE/PHD"/>
</dbReference>
<keyword evidence="9 13" id="KW-1133">Transmembrane helix</keyword>
<feature type="domain" description="CUE" evidence="15">
    <location>
        <begin position="543"/>
        <end position="583"/>
    </location>
</feature>
<dbReference type="GO" id="GO:0000151">
    <property type="term" value="C:ubiquitin ligase complex"/>
    <property type="evidence" value="ECO:0000318"/>
    <property type="project" value="GO_Central"/>
</dbReference>
<keyword evidence="5" id="KW-0479">Metal-binding</keyword>
<evidence type="ECO:0000256" key="9">
    <source>
        <dbReference type="ARBA" id="ARBA00022989"/>
    </source>
</evidence>
<protein>
    <submittedName>
        <fullName evidence="17 18">E3 ubiquitin protein ligase RIN2</fullName>
    </submittedName>
</protein>
<organism evidence="16 17">
    <name type="scientific">Spinacia oleracea</name>
    <name type="common">Spinach</name>
    <dbReference type="NCBI Taxonomy" id="3562"/>
    <lineage>
        <taxon>Eukaryota</taxon>
        <taxon>Viridiplantae</taxon>
        <taxon>Streptophyta</taxon>
        <taxon>Embryophyta</taxon>
        <taxon>Tracheophyta</taxon>
        <taxon>Spermatophyta</taxon>
        <taxon>Magnoliopsida</taxon>
        <taxon>eudicotyledons</taxon>
        <taxon>Gunneridae</taxon>
        <taxon>Pentapetalae</taxon>
        <taxon>Caryophyllales</taxon>
        <taxon>Chenopodiaceae</taxon>
        <taxon>Chenopodioideae</taxon>
        <taxon>Anserineae</taxon>
        <taxon>Spinacia</taxon>
    </lineage>
</organism>
<feature type="transmembrane region" description="Helical" evidence="13">
    <location>
        <begin position="59"/>
        <end position="79"/>
    </location>
</feature>
<dbReference type="PANTHER" id="PTHR15067">
    <property type="entry name" value="E3 UBIQUITIN-PROTEIN LIGASE RNF8"/>
    <property type="match status" value="1"/>
</dbReference>
<dbReference type="GO" id="GO:0005886">
    <property type="term" value="C:plasma membrane"/>
    <property type="evidence" value="ECO:0000318"/>
    <property type="project" value="GO_Central"/>
</dbReference>
<dbReference type="Proteomes" id="UP000813463">
    <property type="component" value="Chromosome 3"/>
</dbReference>
<dbReference type="Pfam" id="PF25563">
    <property type="entry name" value="TPR_SYVN1_N"/>
    <property type="match status" value="1"/>
</dbReference>
<dbReference type="RefSeq" id="XP_021842196.2">
    <property type="nucleotide sequence ID" value="XM_021986504.2"/>
</dbReference>
<dbReference type="GO" id="GO:0008270">
    <property type="term" value="F:zinc ion binding"/>
    <property type="evidence" value="ECO:0007669"/>
    <property type="project" value="UniProtKB-KW"/>
</dbReference>
<dbReference type="SMART" id="SM00184">
    <property type="entry name" value="RING"/>
    <property type="match status" value="1"/>
</dbReference>
<keyword evidence="4 13" id="KW-0812">Transmembrane</keyword>
<dbReference type="PROSITE" id="PS51140">
    <property type="entry name" value="CUE"/>
    <property type="match status" value="1"/>
</dbReference>
<dbReference type="InterPro" id="IPR003892">
    <property type="entry name" value="CUE"/>
</dbReference>
<dbReference type="GO" id="GO:0005829">
    <property type="term" value="C:cytosol"/>
    <property type="evidence" value="ECO:0000318"/>
    <property type="project" value="GO_Central"/>
</dbReference>
<sequence length="583" mass="64936">MGVRYLAISAVCTVVSMIGLQCWTEISLDKFKADGLIGNDTLYSENASRIIELLLRSHATITLAAICVINAFVLFILSIKTIFFGELYAPETRKLVERLVNYVIYKGTFLPLIIPPTIFQSSLWLTWLTVLCFLKMFQALARDRLERLNASPSATPWTYFRVYSALLLVLAFDSLWIWFCAAVTGPQVSSTYWLLFFEPLSIAFETLQAIVVHGFQLMDVWLHDSAAETSDCQRSKLFDTTAGSLWEWKSSVVRNLGFFLDMMTLLMALGHYVLIWWLHGMTFHLVDAILFLNIRALLSAVVKRIKGFIKLKIALGALHEALPDATSEEIQAYDDECAICREPMAKAKRLSCNHLFHLACLRSWLDQGLNEVYSCPTCRKPLFVGRSESEASSHSRAVSSDEQLARQLSSGVDRVNAEGGGVFPNQNQTPPEVNAWRGAGADSSWLQPWPSQGLDVAGPSTAIRSAGLGRVQMMMRHLASVGENYAQTALEDTSWSLWPTSSSQATPSNTTFPPAAHRYPATTTTNTAHRRTAPRPANDSIANLLAMAETVREVLPHVPDEMIFQDLQQTNSVAVTVNNLLQM</sequence>